<sequence>MILRLLFLFLYLYPHTGKKVFTQVYFFIFHILLKKDPERERQREREGIGMAGLQRSAVSFRRQGSSGLVWEDRFVSEREQAGQEVQHEELEIKPDIKDIKTSRTVGATNTIERSRSNGGARGYRTGKVSPAIEPPSPKVSACGFCSAFGKTGKKGRRTKPAVKHRSR</sequence>
<dbReference type="PANTHER" id="PTHR33730:SF4">
    <property type="entry name" value="OS05G0542732 PROTEIN"/>
    <property type="match status" value="1"/>
</dbReference>
<feature type="region of interest" description="Disordered" evidence="1">
    <location>
        <begin position="101"/>
        <end position="140"/>
    </location>
</feature>
<keyword evidence="2" id="KW-0732">Signal</keyword>
<comment type="caution">
    <text evidence="3">The sequence shown here is derived from an EMBL/GenBank/DDBJ whole genome shotgun (WGS) entry which is preliminary data.</text>
</comment>
<feature type="chain" id="PRO_5037595429" description="MAPK kinase substrate protein At1g80180-like" evidence="2">
    <location>
        <begin position="18"/>
        <end position="167"/>
    </location>
</feature>
<dbReference type="EMBL" id="CM031825">
    <property type="protein sequence ID" value="KAG6733917.1"/>
    <property type="molecule type" value="Genomic_DNA"/>
</dbReference>
<dbReference type="AlphaFoldDB" id="A0A922G7S0"/>
<evidence type="ECO:0000313" key="3">
    <source>
        <dbReference type="EMBL" id="KAG6733917.1"/>
    </source>
</evidence>
<evidence type="ECO:0000313" key="4">
    <source>
        <dbReference type="Proteomes" id="UP000811246"/>
    </source>
</evidence>
<evidence type="ECO:0008006" key="5">
    <source>
        <dbReference type="Google" id="ProtNLM"/>
    </source>
</evidence>
<name>A0A922G7S0_CARIL</name>
<evidence type="ECO:0000256" key="1">
    <source>
        <dbReference type="SAM" id="MobiDB-lite"/>
    </source>
</evidence>
<dbReference type="InterPro" id="IPR031421">
    <property type="entry name" value="DUF4666"/>
</dbReference>
<evidence type="ECO:0000256" key="2">
    <source>
        <dbReference type="SAM" id="SignalP"/>
    </source>
</evidence>
<dbReference type="Pfam" id="PF15697">
    <property type="entry name" value="DUF4666"/>
    <property type="match status" value="1"/>
</dbReference>
<protein>
    <recommendedName>
        <fullName evidence="5">MAPK kinase substrate protein At1g80180-like</fullName>
    </recommendedName>
</protein>
<organism evidence="3 4">
    <name type="scientific">Carya illinoinensis</name>
    <name type="common">Pecan</name>
    <dbReference type="NCBI Taxonomy" id="32201"/>
    <lineage>
        <taxon>Eukaryota</taxon>
        <taxon>Viridiplantae</taxon>
        <taxon>Streptophyta</taxon>
        <taxon>Embryophyta</taxon>
        <taxon>Tracheophyta</taxon>
        <taxon>Spermatophyta</taxon>
        <taxon>Magnoliopsida</taxon>
        <taxon>eudicotyledons</taxon>
        <taxon>Gunneridae</taxon>
        <taxon>Pentapetalae</taxon>
        <taxon>rosids</taxon>
        <taxon>fabids</taxon>
        <taxon>Fagales</taxon>
        <taxon>Juglandaceae</taxon>
        <taxon>Carya</taxon>
    </lineage>
</organism>
<feature type="compositionally biased region" description="Polar residues" evidence="1">
    <location>
        <begin position="102"/>
        <end position="111"/>
    </location>
</feature>
<feature type="signal peptide" evidence="2">
    <location>
        <begin position="1"/>
        <end position="17"/>
    </location>
</feature>
<proteinExistence type="predicted"/>
<reference evidence="3" key="1">
    <citation type="submission" date="2021-01" db="EMBL/GenBank/DDBJ databases">
        <authorList>
            <person name="Lovell J.T."/>
            <person name="Bentley N."/>
            <person name="Bhattarai G."/>
            <person name="Jenkins J.W."/>
            <person name="Sreedasyam A."/>
            <person name="Alarcon Y."/>
            <person name="Bock C."/>
            <person name="Boston L."/>
            <person name="Carlson J."/>
            <person name="Cervantes K."/>
            <person name="Clermont K."/>
            <person name="Krom N."/>
            <person name="Kubenka K."/>
            <person name="Mamidi S."/>
            <person name="Mattison C."/>
            <person name="Monteros M."/>
            <person name="Pisani C."/>
            <person name="Plott C."/>
            <person name="Rajasekar S."/>
            <person name="Rhein H.S."/>
            <person name="Rohla C."/>
            <person name="Song M."/>
            <person name="Hilaire R.S."/>
            <person name="Shu S."/>
            <person name="Wells L."/>
            <person name="Wang X."/>
            <person name="Webber J."/>
            <person name="Heerema R.J."/>
            <person name="Klein P."/>
            <person name="Conner P."/>
            <person name="Grauke L."/>
            <person name="Grimwood J."/>
            <person name="Schmutz J."/>
            <person name="Randall J.J."/>
        </authorList>
    </citation>
    <scope>NUCLEOTIDE SEQUENCE</scope>
    <source>
        <tissue evidence="3">Leaf</tissue>
    </source>
</reference>
<dbReference type="PANTHER" id="PTHR33730">
    <property type="entry name" value="OS05G0542732 PROTEIN-RELATED"/>
    <property type="match status" value="1"/>
</dbReference>
<gene>
    <name evidence="3" type="ORF">I3842_01G246400</name>
</gene>
<dbReference type="Proteomes" id="UP000811246">
    <property type="component" value="Chromosome 1"/>
</dbReference>
<accession>A0A922G7S0</accession>